<sequence length="91" mass="10074">MAAAFAALKGFFGTPGVCFGCSKLGHLKKDCFALKGAKPKDPVVCPHCHKGRHFANQCWSKYDFEGHLIQGNWSRSKGRRHAQTHISHLPL</sequence>
<evidence type="ECO:0000313" key="3">
    <source>
        <dbReference type="EMBL" id="NWX38396.1"/>
    </source>
</evidence>
<feature type="non-terminal residue" evidence="3">
    <location>
        <position position="91"/>
    </location>
</feature>
<dbReference type="AlphaFoldDB" id="A0A7K6VVI0"/>
<dbReference type="Pfam" id="PF14787">
    <property type="entry name" value="zf-CCHC_5"/>
    <property type="match status" value="1"/>
</dbReference>
<protein>
    <submittedName>
        <fullName evidence="3">POK9 protein</fullName>
    </submittedName>
</protein>
<dbReference type="EMBL" id="VZRX01024574">
    <property type="protein sequence ID" value="NWX38396.1"/>
    <property type="molecule type" value="Genomic_DNA"/>
</dbReference>
<dbReference type="InterPro" id="IPR001878">
    <property type="entry name" value="Znf_CCHC"/>
</dbReference>
<name>A0A7K6VVI0_9PASS</name>
<feature type="non-terminal residue" evidence="3">
    <location>
        <position position="1"/>
    </location>
</feature>
<dbReference type="Proteomes" id="UP000579558">
    <property type="component" value="Unassembled WGS sequence"/>
</dbReference>
<reference evidence="3 4" key="1">
    <citation type="submission" date="2019-09" db="EMBL/GenBank/DDBJ databases">
        <title>Bird 10,000 Genomes (B10K) Project - Family phase.</title>
        <authorList>
            <person name="Zhang G."/>
        </authorList>
    </citation>
    <scope>NUCLEOTIDE SEQUENCE [LARGE SCALE GENOMIC DNA]</scope>
    <source>
        <strain evidence="3">B10K-DU-029-75</strain>
    </source>
</reference>
<gene>
    <name evidence="3" type="primary">Ervk9_2</name>
    <name evidence="3" type="ORF">NOTCIN_R14878</name>
</gene>
<keyword evidence="1" id="KW-0479">Metal-binding</keyword>
<dbReference type="Gene3D" id="4.10.60.10">
    <property type="entry name" value="Zinc finger, CCHC-type"/>
    <property type="match status" value="1"/>
</dbReference>
<dbReference type="SMART" id="SM00343">
    <property type="entry name" value="ZnF_C2HC"/>
    <property type="match status" value="2"/>
</dbReference>
<keyword evidence="1" id="KW-0863">Zinc-finger</keyword>
<dbReference type="PANTHER" id="PTHR40389">
    <property type="entry name" value="ENDOGENOUS RETROVIRUS GROUP K MEMBER 24 GAG POLYPROTEIN-RELATED"/>
    <property type="match status" value="1"/>
</dbReference>
<feature type="domain" description="CCHC-type" evidence="2">
    <location>
        <begin position="18"/>
        <end position="31"/>
    </location>
</feature>
<dbReference type="PROSITE" id="PS50158">
    <property type="entry name" value="ZF_CCHC"/>
    <property type="match status" value="1"/>
</dbReference>
<keyword evidence="1" id="KW-0862">Zinc</keyword>
<evidence type="ECO:0000313" key="4">
    <source>
        <dbReference type="Proteomes" id="UP000579558"/>
    </source>
</evidence>
<dbReference type="InterPro" id="IPR050195">
    <property type="entry name" value="Primate_lentivir_Gag_pol-like"/>
</dbReference>
<dbReference type="OrthoDB" id="9386882at2759"/>
<dbReference type="SUPFAM" id="SSF57756">
    <property type="entry name" value="Retrovirus zinc finger-like domains"/>
    <property type="match status" value="2"/>
</dbReference>
<organism evidence="3 4">
    <name type="scientific">Notiomystis cincta</name>
    <dbReference type="NCBI Taxonomy" id="366454"/>
    <lineage>
        <taxon>Eukaryota</taxon>
        <taxon>Metazoa</taxon>
        <taxon>Chordata</taxon>
        <taxon>Craniata</taxon>
        <taxon>Vertebrata</taxon>
        <taxon>Euteleostomi</taxon>
        <taxon>Archelosauria</taxon>
        <taxon>Archosauria</taxon>
        <taxon>Dinosauria</taxon>
        <taxon>Saurischia</taxon>
        <taxon>Theropoda</taxon>
        <taxon>Coelurosauria</taxon>
        <taxon>Aves</taxon>
        <taxon>Neognathae</taxon>
        <taxon>Neoaves</taxon>
        <taxon>Telluraves</taxon>
        <taxon>Australaves</taxon>
        <taxon>Passeriformes</taxon>
        <taxon>Notiomystidae</taxon>
        <taxon>Notiomystis</taxon>
    </lineage>
</organism>
<dbReference type="GO" id="GO:0008270">
    <property type="term" value="F:zinc ion binding"/>
    <property type="evidence" value="ECO:0007669"/>
    <property type="project" value="UniProtKB-KW"/>
</dbReference>
<comment type="caution">
    <text evidence="3">The sequence shown here is derived from an EMBL/GenBank/DDBJ whole genome shotgun (WGS) entry which is preliminary data.</text>
</comment>
<keyword evidence="4" id="KW-1185">Reference proteome</keyword>
<dbReference type="InterPro" id="IPR036875">
    <property type="entry name" value="Znf_CCHC_sf"/>
</dbReference>
<dbReference type="GO" id="GO:0003676">
    <property type="term" value="F:nucleic acid binding"/>
    <property type="evidence" value="ECO:0007669"/>
    <property type="project" value="InterPro"/>
</dbReference>
<evidence type="ECO:0000259" key="2">
    <source>
        <dbReference type="PROSITE" id="PS50158"/>
    </source>
</evidence>
<dbReference type="PANTHER" id="PTHR40389:SF3">
    <property type="entry name" value="IGE-BINDING PROTEIN"/>
    <property type="match status" value="1"/>
</dbReference>
<proteinExistence type="predicted"/>
<evidence type="ECO:0000256" key="1">
    <source>
        <dbReference type="PROSITE-ProRule" id="PRU00047"/>
    </source>
</evidence>
<accession>A0A7K6VVI0</accession>